<accession>A0ABY6UM69</accession>
<comment type="caution">
    <text evidence="1">The sequence shown here is derived from an EMBL/GenBank/DDBJ whole genome shotgun (WGS) entry which is preliminary data.</text>
</comment>
<name>A0ABY6UM69_BIOOC</name>
<dbReference type="Proteomes" id="UP000766486">
    <property type="component" value="Unassembled WGS sequence"/>
</dbReference>
<sequence length="527" mass="60147">MDRINLWKSEGRLQPSYILDHMGEGSEHFDSAWWYRFDSKEGELTEDEFTSLLLAEGGLPPSCHGLGRFVYQMIAYLSHTPFYPPAGQKPRATITITEIYRGLAWLIPDLLRGGSTIGRARTLADERRHLFQSLATTTHDGTRDPVADRQRAHRNAFFMPEPQYEENGWLGNNYCDDGDEMFHDVLDTLFFFQYDVNRYIPYGRVRRETFRETAKELIEEKDRFRLYSLAIPLDDLTTFLGFMLAMQFEWEEGASPELALFNDAATELARSFCHDPARGVTWPEFDDILPQVPFLFDPLQRLIAAAFMGPLPMEVSYSDKAPTPPKDTSMTLPRLSQLASMVNLDVDFEDFKRAHQWYKGVRPCARVLSNAMRSMPGQNVMVVRGWSPSGGESIVGIFNPPEPELETRKREDDLELGPPADLDDAVRRELIVTRQDAVRDRLEYQGHIACPVRPHVFVLKPAQRMVRFEGGPRVEGDCLRCGDALEIRNDGLVSIRVGDLDIRSKATKIEVWGETARPDSGSSDWTR</sequence>
<gene>
    <name evidence="1" type="ORF">CLO192961_LOCUS315697</name>
</gene>
<evidence type="ECO:0000313" key="1">
    <source>
        <dbReference type="EMBL" id="VUC31843.1"/>
    </source>
</evidence>
<proteinExistence type="predicted"/>
<evidence type="ECO:0000313" key="2">
    <source>
        <dbReference type="Proteomes" id="UP000766486"/>
    </source>
</evidence>
<reference evidence="1 2" key="1">
    <citation type="submission" date="2019-06" db="EMBL/GenBank/DDBJ databases">
        <authorList>
            <person name="Broberg M."/>
        </authorList>
    </citation>
    <scope>NUCLEOTIDE SEQUENCE [LARGE SCALE GENOMIC DNA]</scope>
</reference>
<keyword evidence="2" id="KW-1185">Reference proteome</keyword>
<protein>
    <submittedName>
        <fullName evidence="1">Uncharacterized protein</fullName>
    </submittedName>
</protein>
<organism evidence="1 2">
    <name type="scientific">Bionectria ochroleuca</name>
    <name type="common">Gliocladium roseum</name>
    <dbReference type="NCBI Taxonomy" id="29856"/>
    <lineage>
        <taxon>Eukaryota</taxon>
        <taxon>Fungi</taxon>
        <taxon>Dikarya</taxon>
        <taxon>Ascomycota</taxon>
        <taxon>Pezizomycotina</taxon>
        <taxon>Sordariomycetes</taxon>
        <taxon>Hypocreomycetidae</taxon>
        <taxon>Hypocreales</taxon>
        <taxon>Bionectriaceae</taxon>
        <taxon>Clonostachys</taxon>
    </lineage>
</organism>
<dbReference type="EMBL" id="CABFNS010000837">
    <property type="protein sequence ID" value="VUC31843.1"/>
    <property type="molecule type" value="Genomic_DNA"/>
</dbReference>